<dbReference type="Pfam" id="PF14108">
    <property type="entry name" value="ABA4-like"/>
    <property type="match status" value="1"/>
</dbReference>
<keyword evidence="3" id="KW-1185">Reference proteome</keyword>
<feature type="transmembrane region" description="Helical" evidence="1">
    <location>
        <begin position="72"/>
        <end position="92"/>
    </location>
</feature>
<reference evidence="2 3" key="1">
    <citation type="journal article" date="2024" name="Nat. Commun.">
        <title>Phylogenomics reveals the evolutionary origins of lichenization in chlorophyte algae.</title>
        <authorList>
            <person name="Puginier C."/>
            <person name="Libourel C."/>
            <person name="Otte J."/>
            <person name="Skaloud P."/>
            <person name="Haon M."/>
            <person name="Grisel S."/>
            <person name="Petersen M."/>
            <person name="Berrin J.G."/>
            <person name="Delaux P.M."/>
            <person name="Dal Grande F."/>
            <person name="Keller J."/>
        </authorList>
    </citation>
    <scope>NUCLEOTIDE SEQUENCE [LARGE SCALE GENOMIC DNA]</scope>
    <source>
        <strain evidence="2 3">SAG 2523</strain>
    </source>
</reference>
<organism evidence="2 3">
    <name type="scientific">Apatococcus fuscideae</name>
    <dbReference type="NCBI Taxonomy" id="2026836"/>
    <lineage>
        <taxon>Eukaryota</taxon>
        <taxon>Viridiplantae</taxon>
        <taxon>Chlorophyta</taxon>
        <taxon>core chlorophytes</taxon>
        <taxon>Trebouxiophyceae</taxon>
        <taxon>Chlorellales</taxon>
        <taxon>Chlorellaceae</taxon>
        <taxon>Apatococcus</taxon>
    </lineage>
</organism>
<dbReference type="PANTHER" id="PTHR34543">
    <property type="entry name" value="PROTEIN ABA DEFICIENT 4, CHLOROPLASTIC"/>
    <property type="match status" value="1"/>
</dbReference>
<dbReference type="PANTHER" id="PTHR34543:SF1">
    <property type="entry name" value="PROTEIN ABA DEFICIENT 4, CHLOROPLASTIC"/>
    <property type="match status" value="1"/>
</dbReference>
<keyword evidence="1" id="KW-0472">Membrane</keyword>
<proteinExistence type="predicted"/>
<evidence type="ECO:0000313" key="2">
    <source>
        <dbReference type="EMBL" id="KAK9867253.1"/>
    </source>
</evidence>
<feature type="transmembrane region" description="Helical" evidence="1">
    <location>
        <begin position="20"/>
        <end position="37"/>
    </location>
</feature>
<dbReference type="EMBL" id="JALJOV010000099">
    <property type="protein sequence ID" value="KAK9867253.1"/>
    <property type="molecule type" value="Genomic_DNA"/>
</dbReference>
<comment type="caution">
    <text evidence="2">The sequence shown here is derived from an EMBL/GenBank/DDBJ whole genome shotgun (WGS) entry which is preliminary data.</text>
</comment>
<dbReference type="Proteomes" id="UP001485043">
    <property type="component" value="Unassembled WGS sequence"/>
</dbReference>
<evidence type="ECO:0000313" key="3">
    <source>
        <dbReference type="Proteomes" id="UP001485043"/>
    </source>
</evidence>
<sequence>MIFFPQQQLTKIVISSKRLYTAAGALYIACLLAWLPAGLGQHLYSIAGETWAAQNKAAAHVYLDGLRRSVPTAHSIILCFMVGPLGLMSHFATRAITGEQPGQGQHTVVA</sequence>
<dbReference type="InterPro" id="IPR025461">
    <property type="entry name" value="ABA4-like"/>
</dbReference>
<dbReference type="AlphaFoldDB" id="A0AAW1TEI9"/>
<keyword evidence="1" id="KW-1133">Transmembrane helix</keyword>
<keyword evidence="1" id="KW-0812">Transmembrane</keyword>
<gene>
    <name evidence="2" type="ORF">WJX84_007702</name>
</gene>
<accession>A0AAW1TEI9</accession>
<protein>
    <submittedName>
        <fullName evidence="2">Uncharacterized protein</fullName>
    </submittedName>
</protein>
<evidence type="ECO:0000256" key="1">
    <source>
        <dbReference type="SAM" id="Phobius"/>
    </source>
</evidence>
<name>A0AAW1TEI9_9CHLO</name>